<dbReference type="RefSeq" id="WP_183971620.1">
    <property type="nucleotide sequence ID" value="NZ_JACIBY010000001.1"/>
</dbReference>
<dbReference type="CDD" id="cd00761">
    <property type="entry name" value="Glyco_tranf_GTA_type"/>
    <property type="match status" value="1"/>
</dbReference>
<gene>
    <name evidence="2" type="ORF">FHS57_000845</name>
</gene>
<keyword evidence="2" id="KW-0808">Transferase</keyword>
<dbReference type="PANTHER" id="PTHR22916:SF3">
    <property type="entry name" value="UDP-GLCNAC:BETAGAL BETA-1,3-N-ACETYLGLUCOSAMINYLTRANSFERASE-LIKE PROTEIN 1"/>
    <property type="match status" value="1"/>
</dbReference>
<dbReference type="SUPFAM" id="SSF53448">
    <property type="entry name" value="Nucleotide-diphospho-sugar transferases"/>
    <property type="match status" value="1"/>
</dbReference>
<dbReference type="Pfam" id="PF00535">
    <property type="entry name" value="Glycos_transf_2"/>
    <property type="match status" value="1"/>
</dbReference>
<dbReference type="Gene3D" id="3.90.550.10">
    <property type="entry name" value="Spore Coat Polysaccharide Biosynthesis Protein SpsA, Chain A"/>
    <property type="match status" value="1"/>
</dbReference>
<evidence type="ECO:0000313" key="2">
    <source>
        <dbReference type="EMBL" id="MBB3836863.1"/>
    </source>
</evidence>
<dbReference type="Proteomes" id="UP000541352">
    <property type="component" value="Unassembled WGS sequence"/>
</dbReference>
<dbReference type="InterPro" id="IPR001173">
    <property type="entry name" value="Glyco_trans_2-like"/>
</dbReference>
<evidence type="ECO:0000259" key="1">
    <source>
        <dbReference type="Pfam" id="PF00535"/>
    </source>
</evidence>
<dbReference type="AlphaFoldDB" id="A0A7W6ENW7"/>
<dbReference type="PANTHER" id="PTHR22916">
    <property type="entry name" value="GLYCOSYLTRANSFERASE"/>
    <property type="match status" value="1"/>
</dbReference>
<evidence type="ECO:0000313" key="3">
    <source>
        <dbReference type="Proteomes" id="UP000541352"/>
    </source>
</evidence>
<feature type="domain" description="Glycosyltransferase 2-like" evidence="1">
    <location>
        <begin position="3"/>
        <end position="134"/>
    </location>
</feature>
<dbReference type="EMBL" id="JACIBY010000001">
    <property type="protein sequence ID" value="MBB3836863.1"/>
    <property type="molecule type" value="Genomic_DNA"/>
</dbReference>
<keyword evidence="3" id="KW-1185">Reference proteome</keyword>
<keyword evidence="2" id="KW-0328">Glycosyltransferase</keyword>
<organism evidence="2 3">
    <name type="scientific">Runella defluvii</name>
    <dbReference type="NCBI Taxonomy" id="370973"/>
    <lineage>
        <taxon>Bacteria</taxon>
        <taxon>Pseudomonadati</taxon>
        <taxon>Bacteroidota</taxon>
        <taxon>Cytophagia</taxon>
        <taxon>Cytophagales</taxon>
        <taxon>Spirosomataceae</taxon>
        <taxon>Runella</taxon>
    </lineage>
</organism>
<accession>A0A7W6ENW7</accession>
<dbReference type="EC" id="2.4.-.-" evidence="2"/>
<dbReference type="GO" id="GO:0016758">
    <property type="term" value="F:hexosyltransferase activity"/>
    <property type="evidence" value="ECO:0007669"/>
    <property type="project" value="UniProtKB-ARBA"/>
</dbReference>
<comment type="caution">
    <text evidence="2">The sequence shown here is derived from an EMBL/GenBank/DDBJ whole genome shotgun (WGS) entry which is preliminary data.</text>
</comment>
<protein>
    <submittedName>
        <fullName evidence="2">Teichuronic acid biosynthesis glycosyltransferase TuaG</fullName>
        <ecNumber evidence="2">2.4.-.-</ecNumber>
    </submittedName>
</protein>
<sequence>MISIITAAYNCEKYLGQAIDSVIAQTFQDWEMLIVDDVSTDRTTEIAQKYAKNDPRIRLICSHQKLYSAGARNLGTQHAAGSYIAFLDADDCWLPQKLEIQYEFMQKNNHALSVTSYQTFNHEGQIHPHILKVKPIIKYHDFFYSNPIGCLTVMYDRNKVGNLYFPTDLFFQEDYVLWAKTLQQTKYHFYGIDIPLAFYRLHPHNKSWNKWKVAQYHWATVYRRCFNWNFFQKLYYFTFYIIINLRKYYYLRPLK</sequence>
<reference evidence="2 3" key="1">
    <citation type="submission" date="2020-08" db="EMBL/GenBank/DDBJ databases">
        <title>Genomic Encyclopedia of Type Strains, Phase IV (KMG-IV): sequencing the most valuable type-strain genomes for metagenomic binning, comparative biology and taxonomic classification.</title>
        <authorList>
            <person name="Goeker M."/>
        </authorList>
    </citation>
    <scope>NUCLEOTIDE SEQUENCE [LARGE SCALE GENOMIC DNA]</scope>
    <source>
        <strain evidence="2 3">DSM 17976</strain>
    </source>
</reference>
<dbReference type="InterPro" id="IPR029044">
    <property type="entry name" value="Nucleotide-diphossugar_trans"/>
</dbReference>
<name>A0A7W6ENW7_9BACT</name>
<proteinExistence type="predicted"/>